<sequence length="149" mass="17110">MVADNQVQMLVLPEINLVGLCVTSPFKGHLPERVEDMKQEFHRRKDEIRNVIHPERYVSPSFTSEVLFTYLICMEVASLSDVPEGMLGFTIPPHRYAKVKSKGDPYQDIHDYLKANNKQSNKRALALEIYHFENPAWPDEAEVCIPLLA</sequence>
<dbReference type="EMBL" id="JACJVP010000041">
    <property type="protein sequence ID" value="MBB6673705.1"/>
    <property type="molecule type" value="Genomic_DNA"/>
</dbReference>
<evidence type="ECO:0000313" key="3">
    <source>
        <dbReference type="Proteomes" id="UP000547209"/>
    </source>
</evidence>
<dbReference type="AlphaFoldDB" id="A0A7X0VH30"/>
<dbReference type="SMART" id="SM00871">
    <property type="entry name" value="AraC_E_bind"/>
    <property type="match status" value="1"/>
</dbReference>
<dbReference type="InterPro" id="IPR029441">
    <property type="entry name" value="Cass2"/>
</dbReference>
<dbReference type="Gene3D" id="3.20.80.10">
    <property type="entry name" value="Regulatory factor, effector binding domain"/>
    <property type="match status" value="1"/>
</dbReference>
<reference evidence="2 3" key="1">
    <citation type="submission" date="2020-08" db="EMBL/GenBank/DDBJ databases">
        <title>Cohnella phylogeny.</title>
        <authorList>
            <person name="Dunlap C."/>
        </authorList>
    </citation>
    <scope>NUCLEOTIDE SEQUENCE [LARGE SCALE GENOMIC DNA]</scope>
    <source>
        <strain evidence="2 3">DSM 28246</strain>
    </source>
</reference>
<dbReference type="SUPFAM" id="SSF55136">
    <property type="entry name" value="Probable bacterial effector-binding domain"/>
    <property type="match status" value="1"/>
</dbReference>
<evidence type="ECO:0000313" key="2">
    <source>
        <dbReference type="EMBL" id="MBB6673705.1"/>
    </source>
</evidence>
<gene>
    <name evidence="2" type="ORF">H7C19_23785</name>
</gene>
<dbReference type="RefSeq" id="WP_185671565.1">
    <property type="nucleotide sequence ID" value="NZ_JACJVP010000041.1"/>
</dbReference>
<organism evidence="2 3">
    <name type="scientific">Cohnella nanjingensis</name>
    <dbReference type="NCBI Taxonomy" id="1387779"/>
    <lineage>
        <taxon>Bacteria</taxon>
        <taxon>Bacillati</taxon>
        <taxon>Bacillota</taxon>
        <taxon>Bacilli</taxon>
        <taxon>Bacillales</taxon>
        <taxon>Paenibacillaceae</taxon>
        <taxon>Cohnella</taxon>
    </lineage>
</organism>
<dbReference type="InterPro" id="IPR011256">
    <property type="entry name" value="Reg_factor_effector_dom_sf"/>
</dbReference>
<evidence type="ECO:0000259" key="1">
    <source>
        <dbReference type="SMART" id="SM00871"/>
    </source>
</evidence>
<keyword evidence="3" id="KW-1185">Reference proteome</keyword>
<name>A0A7X0VH30_9BACL</name>
<protein>
    <submittedName>
        <fullName evidence="2">GyrI-like domain-containing protein</fullName>
    </submittedName>
</protein>
<dbReference type="Proteomes" id="UP000547209">
    <property type="component" value="Unassembled WGS sequence"/>
</dbReference>
<accession>A0A7X0VH30</accession>
<comment type="caution">
    <text evidence="2">The sequence shown here is derived from an EMBL/GenBank/DDBJ whole genome shotgun (WGS) entry which is preliminary data.</text>
</comment>
<proteinExistence type="predicted"/>
<dbReference type="InterPro" id="IPR010499">
    <property type="entry name" value="AraC_E-bd"/>
</dbReference>
<feature type="domain" description="AraC effector-binding" evidence="1">
    <location>
        <begin position="5"/>
        <end position="148"/>
    </location>
</feature>
<dbReference type="Pfam" id="PF14526">
    <property type="entry name" value="Cass2"/>
    <property type="match status" value="1"/>
</dbReference>